<dbReference type="EMBL" id="BDHI01000028">
    <property type="protein sequence ID" value="GCB26025.1"/>
    <property type="molecule type" value="Genomic_DNA"/>
</dbReference>
<name>A0A401L3D7_ASPAW</name>
<evidence type="ECO:0000256" key="1">
    <source>
        <dbReference type="SAM" id="MobiDB-lite"/>
    </source>
</evidence>
<feature type="region of interest" description="Disordered" evidence="1">
    <location>
        <begin position="631"/>
        <end position="650"/>
    </location>
</feature>
<dbReference type="STRING" id="105351.A0A401L3D7"/>
<feature type="compositionally biased region" description="Polar residues" evidence="1">
    <location>
        <begin position="280"/>
        <end position="295"/>
    </location>
</feature>
<feature type="compositionally biased region" description="Basic and acidic residues" evidence="1">
    <location>
        <begin position="337"/>
        <end position="346"/>
    </location>
</feature>
<evidence type="ECO:0000259" key="2">
    <source>
        <dbReference type="Pfam" id="PF12894"/>
    </source>
</evidence>
<sequence>MASTTLMTFLLSTHPHVQSVKLLGSWDNFSQPYIMERDKRVGAGQWRGCHTFTNIVCDGSPTHMTPARSGGLKMGGTYWYYYLLDNDVEYYNEAEPMTTHCPLLPGQPVNVLNVPVILPDTFPTHTHVRSPSSQKADHRTMNPEDKYMNPRQPPKPKLPRLRTSPPLLQQPAPAWSFSTSPLGIITHRGASQPSSANPKAKGVDAPRAAGCKAARSVSPPRSRGLRAAFRHWNTSSPDLGSTEDDCRVNKPAANHGIKGLFGRQEEHSYLAVQPPAAPSNDFQHSTGSVRRTPGNSGERRSMPLTIQDRRALSSKIRENGSHRAPLTVQTKPGSEASEMHPTQEGHPHIFRRSLPMESPSMLSTAIGPSNFDLATTPTGFTTGEKRLPTLPNTPSSVMDEALRDIDEQEKALDPEALGSHFSDFTDTESVAGSSVCERSHFSEWTVDTDVLSPKSMTCPITVTQEAQVPSTTEFAGTMDFLKTSIPADLSDPDTPHLTVNSQSATTSIAGDSPRLDLPLPRLSISLSPSDLDIPGLYIDDEDRVESNPKRHAAFFGADESIKGLGLLQSPDPSALQFPEDVSSDKTPRHSQGLAAPCKDPERLSRVSLLGQSAAMREMMDELSYLKHMIESGSDHDSRPPHEPQLTPVGEKSLPAKCKANILTYCPTMDLIALSSEDDELFVYRLNGQKVLGGSFKGDPYLDEDDGGGEIRGLKWKNTGHLLSVACADNTIRVISAYSGKTVHHYPAYQSEGESSPPVKVTCLGWGVNFTDTKAAKRHLHDAAGQVSVDDLLSPDNHPSKAAALLKADLPRELALLDVESSLPKLSTLPATGSDDDVFSSRASIDAIFHAISKSASDAVDVLLVGFDDGTVHLRIFDCFEIGSLQVGGSIGYSGPCQILRHASHPLSSTHALLALAPEATSSALHLLTLDLRFITRSGRYLSLLAHKTTQLQNLLRYISQVQRQIELEWKNAQELPTRYMRSVNEDLQEKCHCDFVTAAYHLVVTGDCFEPLREFLVDIVGERGHKRWEKAVSSGYENVRRLTHECLLPALERCEVLLSRLIGLSKFYKLSEVLGLETSDLTAIVETLDCLHLLAHHILIHANEELTQFSCFSRWLRHEIDMQSAEPMSQTLEELMEKTDMVEYPQTLKYIRGALTKSKLRNFIQQLPMMGMPRPPTTSSDKWAPTGQDRSFYDTFRKLLEQSDSPEEANSVELPKMNDLTKRLGLQFERVFGQIALTQRRGILHRSPLALHPDCDKDVIDIVMCNEDTERKDQCVVYIATRSTKKKHLLCFYRVELDSENGVSSTRRISTGALDLQEGEVRQVQFVEDDTVVVLWSNNKGTFYLLSLPFQPATTMRPGTLTESMALCPVEYHDSLQEPTSPDPVTSATTVVDLMSPDSSFAGLIKHTFIGTKVKAKPIRVDVNGRRGRRAICVLYGDAMRYEVLDLDAELEDEDEEEDEEDMEELEE</sequence>
<comment type="caution">
    <text evidence="4">The sequence shown here is derived from an EMBL/GenBank/DDBJ whole genome shotgun (WGS) entry which is preliminary data.</text>
</comment>
<organism evidence="4 5">
    <name type="scientific">Aspergillus awamori</name>
    <name type="common">Black koji mold</name>
    <dbReference type="NCBI Taxonomy" id="105351"/>
    <lineage>
        <taxon>Eukaryota</taxon>
        <taxon>Fungi</taxon>
        <taxon>Dikarya</taxon>
        <taxon>Ascomycota</taxon>
        <taxon>Pezizomycotina</taxon>
        <taxon>Eurotiomycetes</taxon>
        <taxon>Eurotiomycetidae</taxon>
        <taxon>Eurotiales</taxon>
        <taxon>Aspergillaceae</taxon>
        <taxon>Aspergillus</taxon>
    </lineage>
</organism>
<dbReference type="PANTHER" id="PTHR40625">
    <property type="entry name" value="GTP-BINDING PROTEIN ESDC-RELATED"/>
    <property type="match status" value="1"/>
</dbReference>
<gene>
    <name evidence="4" type="ORF">AAWM_08910</name>
</gene>
<feature type="region of interest" description="Disordered" evidence="1">
    <location>
        <begin position="124"/>
        <end position="158"/>
    </location>
</feature>
<feature type="region of interest" description="Disordered" evidence="1">
    <location>
        <begin position="274"/>
        <end position="346"/>
    </location>
</feature>
<dbReference type="Pfam" id="PF12896">
    <property type="entry name" value="ANAPC4"/>
    <property type="match status" value="1"/>
</dbReference>
<dbReference type="InterPro" id="IPR015943">
    <property type="entry name" value="WD40/YVTN_repeat-like_dom_sf"/>
</dbReference>
<evidence type="ECO:0000313" key="4">
    <source>
        <dbReference type="EMBL" id="GCB26025.1"/>
    </source>
</evidence>
<dbReference type="SUPFAM" id="SSF50978">
    <property type="entry name" value="WD40 repeat-like"/>
    <property type="match status" value="1"/>
</dbReference>
<reference evidence="4 5" key="1">
    <citation type="submission" date="2016-09" db="EMBL/GenBank/DDBJ databases">
        <title>Aspergillus awamori IFM 58123T.</title>
        <authorList>
            <person name="Kusuya Y."/>
            <person name="Shimizu M."/>
            <person name="Takahashi H."/>
            <person name="Yaguchi T."/>
        </authorList>
    </citation>
    <scope>NUCLEOTIDE SEQUENCE [LARGE SCALE GENOMIC DNA]</scope>
    <source>
        <strain evidence="4 5">IFM 58123</strain>
    </source>
</reference>
<feature type="compositionally biased region" description="Basic and acidic residues" evidence="1">
    <location>
        <begin position="631"/>
        <end position="641"/>
    </location>
</feature>
<dbReference type="Pfam" id="PF12894">
    <property type="entry name" value="ANAPC4_WD40"/>
    <property type="match status" value="1"/>
</dbReference>
<feature type="domain" description="Anaphase-promoting complex subunit 4 long" evidence="3">
    <location>
        <begin position="925"/>
        <end position="1125"/>
    </location>
</feature>
<evidence type="ECO:0000259" key="3">
    <source>
        <dbReference type="Pfam" id="PF12896"/>
    </source>
</evidence>
<dbReference type="InterPro" id="IPR024790">
    <property type="entry name" value="APC4_long_dom"/>
</dbReference>
<dbReference type="Gene3D" id="2.130.10.10">
    <property type="entry name" value="YVTN repeat-like/Quinoprotein amine dehydrogenase"/>
    <property type="match status" value="1"/>
</dbReference>
<feature type="compositionally biased region" description="Basic and acidic residues" evidence="1">
    <location>
        <begin position="135"/>
        <end position="148"/>
    </location>
</feature>
<feature type="region of interest" description="Disordered" evidence="1">
    <location>
        <begin position="565"/>
        <end position="596"/>
    </location>
</feature>
<keyword evidence="5" id="KW-1185">Reference proteome</keyword>
<dbReference type="PANTHER" id="PTHR40625:SF1">
    <property type="entry name" value="AMP-ACTIVATED PROTEIN KINASE GLYCOGEN-BINDING DOMAIN-CONTAINING PROTEIN"/>
    <property type="match status" value="1"/>
</dbReference>
<dbReference type="InterPro" id="IPR024977">
    <property type="entry name" value="Apc4-like_WD40_dom"/>
</dbReference>
<dbReference type="InterPro" id="IPR036322">
    <property type="entry name" value="WD40_repeat_dom_sf"/>
</dbReference>
<accession>A0A401L3D7</accession>
<evidence type="ECO:0000313" key="5">
    <source>
        <dbReference type="Proteomes" id="UP000286921"/>
    </source>
</evidence>
<feature type="domain" description="Anaphase-promoting complex subunit 4-like WD40" evidence="2">
    <location>
        <begin position="662"/>
        <end position="768"/>
    </location>
</feature>
<protein>
    <submittedName>
        <fullName evidence="4">Anaphase-promoting complex subunit 4</fullName>
    </submittedName>
</protein>
<dbReference type="Proteomes" id="UP000286921">
    <property type="component" value="Unassembled WGS sequence"/>
</dbReference>
<feature type="compositionally biased region" description="Basic and acidic residues" evidence="1">
    <location>
        <begin position="297"/>
        <end position="321"/>
    </location>
</feature>
<proteinExistence type="predicted"/>